<protein>
    <submittedName>
        <fullName evidence="1">Uncharacterized protein</fullName>
    </submittedName>
</protein>
<dbReference type="OrthoDB" id="761538at2759"/>
<organism evidence="1 2">
    <name type="scientific">Jimgerdemannia flammicorona</name>
    <dbReference type="NCBI Taxonomy" id="994334"/>
    <lineage>
        <taxon>Eukaryota</taxon>
        <taxon>Fungi</taxon>
        <taxon>Fungi incertae sedis</taxon>
        <taxon>Mucoromycota</taxon>
        <taxon>Mucoromycotina</taxon>
        <taxon>Endogonomycetes</taxon>
        <taxon>Endogonales</taxon>
        <taxon>Endogonaceae</taxon>
        <taxon>Jimgerdemannia</taxon>
    </lineage>
</organism>
<sequence>MTESSSKTSSKRSPRPSKWTPTRGTNSKNEIYPNLLSPFPHSHRHQRGRSVDARCPSGPAPHDGEVHGQPASRPVLQFDKQDHRAHQVQVPARQGREAGARRGIVDALQHVAKREGFKLPKKLAQRVAELSDRNLRKALLMLEAAKVQK</sequence>
<proteinExistence type="predicted"/>
<accession>A0A433D7Y5</accession>
<name>A0A433D7Y5_9FUNG</name>
<reference evidence="1 2" key="1">
    <citation type="journal article" date="2018" name="New Phytol.">
        <title>Phylogenomics of Endogonaceae and evolution of mycorrhizas within Mucoromycota.</title>
        <authorList>
            <person name="Chang Y."/>
            <person name="Desiro A."/>
            <person name="Na H."/>
            <person name="Sandor L."/>
            <person name="Lipzen A."/>
            <person name="Clum A."/>
            <person name="Barry K."/>
            <person name="Grigoriev I.V."/>
            <person name="Martin F.M."/>
            <person name="Stajich J.E."/>
            <person name="Smith M.E."/>
            <person name="Bonito G."/>
            <person name="Spatafora J.W."/>
        </authorList>
    </citation>
    <scope>NUCLEOTIDE SEQUENCE [LARGE SCALE GENOMIC DNA]</scope>
    <source>
        <strain evidence="1 2">GMNB39</strain>
    </source>
</reference>
<dbReference type="Proteomes" id="UP000268093">
    <property type="component" value="Unassembled WGS sequence"/>
</dbReference>
<comment type="caution">
    <text evidence="1">The sequence shown here is derived from an EMBL/GenBank/DDBJ whole genome shotgun (WGS) entry which is preliminary data.</text>
</comment>
<dbReference type="FunFam" id="1.10.8.60:FF:000030">
    <property type="entry name" value="replication factor C subunit 3"/>
    <property type="match status" value="1"/>
</dbReference>
<dbReference type="AlphaFoldDB" id="A0A433D7Y5"/>
<dbReference type="Gene3D" id="1.10.8.60">
    <property type="match status" value="1"/>
</dbReference>
<evidence type="ECO:0000313" key="2">
    <source>
        <dbReference type="Proteomes" id="UP000268093"/>
    </source>
</evidence>
<gene>
    <name evidence="1" type="ORF">BC936DRAFT_146297</name>
</gene>
<dbReference type="EMBL" id="RBNI01005138">
    <property type="protein sequence ID" value="RUP46976.1"/>
    <property type="molecule type" value="Genomic_DNA"/>
</dbReference>
<keyword evidence="2" id="KW-1185">Reference proteome</keyword>
<dbReference type="Pfam" id="PF21960">
    <property type="entry name" value="RCF1-5-like_lid"/>
    <property type="match status" value="1"/>
</dbReference>
<evidence type="ECO:0000313" key="1">
    <source>
        <dbReference type="EMBL" id="RUP46976.1"/>
    </source>
</evidence>